<keyword evidence="2" id="KW-1185">Reference proteome</keyword>
<dbReference type="GeneID" id="9037764"/>
<sequence length="98" mass="11507">EVCLSNNKPDIKAIEIWSGWCNNEDDDSCIKPDMCRYGMPYTFYPYTILNPKDILRGVHKPILEELEPIHLASTYENIQQYPNDIDIWNDEGVARWTE</sequence>
<proteinExistence type="predicted"/>
<evidence type="ECO:0000313" key="2">
    <source>
        <dbReference type="Proteomes" id="UP000007800"/>
    </source>
</evidence>
<protein>
    <submittedName>
        <fullName evidence="1">Uncharacterized protein</fullName>
    </submittedName>
</protein>
<dbReference type="EMBL" id="GG686856">
    <property type="protein sequence ID" value="EEQ97950.1"/>
    <property type="molecule type" value="Genomic_DNA"/>
</dbReference>
<feature type="non-terminal residue" evidence="1">
    <location>
        <position position="98"/>
    </location>
</feature>
<name>C5LZF6_PERM5</name>
<dbReference type="Proteomes" id="UP000007800">
    <property type="component" value="Unassembled WGS sequence"/>
</dbReference>
<dbReference type="RefSeq" id="XP_002765233.1">
    <property type="nucleotide sequence ID" value="XM_002765187.1"/>
</dbReference>
<reference evidence="1 2" key="1">
    <citation type="submission" date="2008-07" db="EMBL/GenBank/DDBJ databases">
        <authorList>
            <person name="El-Sayed N."/>
            <person name="Caler E."/>
            <person name="Inman J."/>
            <person name="Amedeo P."/>
            <person name="Hass B."/>
            <person name="Wortman J."/>
        </authorList>
    </citation>
    <scope>NUCLEOTIDE SEQUENCE [LARGE SCALE GENOMIC DNA]</scope>
    <source>
        <strain evidence="2">ATCC 50983 / TXsc</strain>
    </source>
</reference>
<gene>
    <name evidence="1" type="ORF">Pmar_PMAR025577</name>
</gene>
<accession>C5LZF6</accession>
<organism evidence="2">
    <name type="scientific">Perkinsus marinus (strain ATCC 50983 / TXsc)</name>
    <dbReference type="NCBI Taxonomy" id="423536"/>
    <lineage>
        <taxon>Eukaryota</taxon>
        <taxon>Sar</taxon>
        <taxon>Alveolata</taxon>
        <taxon>Perkinsozoa</taxon>
        <taxon>Perkinsea</taxon>
        <taxon>Perkinsida</taxon>
        <taxon>Perkinsidae</taxon>
        <taxon>Perkinsus</taxon>
    </lineage>
</organism>
<feature type="non-terminal residue" evidence="1">
    <location>
        <position position="1"/>
    </location>
</feature>
<dbReference type="AlphaFoldDB" id="C5LZF6"/>
<dbReference type="InParanoid" id="C5LZF6"/>
<evidence type="ECO:0000313" key="1">
    <source>
        <dbReference type="EMBL" id="EEQ97950.1"/>
    </source>
</evidence>